<dbReference type="Pfam" id="PF00528">
    <property type="entry name" value="BPD_transp_1"/>
    <property type="match status" value="1"/>
</dbReference>
<evidence type="ECO:0000256" key="6">
    <source>
        <dbReference type="ARBA" id="ARBA00023136"/>
    </source>
</evidence>
<keyword evidence="10" id="KW-1185">Reference proteome</keyword>
<dbReference type="CDD" id="cd06261">
    <property type="entry name" value="TM_PBP2"/>
    <property type="match status" value="1"/>
</dbReference>
<feature type="transmembrane region" description="Helical" evidence="7">
    <location>
        <begin position="90"/>
        <end position="112"/>
    </location>
</feature>
<keyword evidence="2 7" id="KW-0813">Transport</keyword>
<dbReference type="PANTHER" id="PTHR30151:SF0">
    <property type="entry name" value="ABC TRANSPORTER PERMEASE PROTEIN MJ0413-RELATED"/>
    <property type="match status" value="1"/>
</dbReference>
<comment type="subcellular location">
    <subcellularLocation>
        <location evidence="1 7">Cell membrane</location>
        <topology evidence="1 7">Multi-pass membrane protein</topology>
    </subcellularLocation>
</comment>
<dbReference type="PROSITE" id="PS50928">
    <property type="entry name" value="ABC_TM1"/>
    <property type="match status" value="1"/>
</dbReference>
<feature type="transmembrane region" description="Helical" evidence="7">
    <location>
        <begin position="55"/>
        <end position="78"/>
    </location>
</feature>
<reference evidence="10" key="1">
    <citation type="journal article" date="2019" name="Int. J. Syst. Evol. Microbiol.">
        <title>The Global Catalogue of Microorganisms (GCM) 10K type strain sequencing project: providing services to taxonomists for standard genome sequencing and annotation.</title>
        <authorList>
            <consortium name="The Broad Institute Genomics Platform"/>
            <consortium name="The Broad Institute Genome Sequencing Center for Infectious Disease"/>
            <person name="Wu L."/>
            <person name="Ma J."/>
        </authorList>
    </citation>
    <scope>NUCLEOTIDE SEQUENCE [LARGE SCALE GENOMIC DNA]</scope>
    <source>
        <strain evidence="10">CCM 9110</strain>
    </source>
</reference>
<dbReference type="Proteomes" id="UP001597199">
    <property type="component" value="Unassembled WGS sequence"/>
</dbReference>
<evidence type="ECO:0000313" key="9">
    <source>
        <dbReference type="EMBL" id="MFD1400043.1"/>
    </source>
</evidence>
<evidence type="ECO:0000256" key="1">
    <source>
        <dbReference type="ARBA" id="ARBA00004651"/>
    </source>
</evidence>
<dbReference type="EMBL" id="JBHTOA010000047">
    <property type="protein sequence ID" value="MFD1400043.1"/>
    <property type="molecule type" value="Genomic_DNA"/>
</dbReference>
<evidence type="ECO:0000313" key="10">
    <source>
        <dbReference type="Proteomes" id="UP001597199"/>
    </source>
</evidence>
<proteinExistence type="inferred from homology"/>
<sequence>MARVTKTLGALLALNLLWWLAAVLVGKPVLPTPLTVYAAFPQLLAHQIGWHLYFSLYRLGWSLVWSAVIGIPLGILIVRAPRFGAWVDPVVYLTYPLPKIALLPVVMLLAGLGDSAKIIMITMITVFQIIISVRDAVRQVPAGVYKQLRVAGANRWELFRDATWPASLAGVLTALRLALGTAIATLFFTEVYGTSYGLGYFIMDEWNRLDYPLMYAGIVVLAAVAFALFAVLNAVERRVLRWQQV</sequence>
<dbReference type="InterPro" id="IPR000515">
    <property type="entry name" value="MetI-like"/>
</dbReference>
<feature type="transmembrane region" description="Helical" evidence="7">
    <location>
        <begin position="168"/>
        <end position="193"/>
    </location>
</feature>
<comment type="similarity">
    <text evidence="7">Belongs to the binding-protein-dependent transport system permease family.</text>
</comment>
<dbReference type="RefSeq" id="WP_236000581.1">
    <property type="nucleotide sequence ID" value="NZ_BOLV01000023.1"/>
</dbReference>
<dbReference type="InterPro" id="IPR035906">
    <property type="entry name" value="MetI-like_sf"/>
</dbReference>
<evidence type="ECO:0000256" key="7">
    <source>
        <dbReference type="RuleBase" id="RU363032"/>
    </source>
</evidence>
<name>A0ABW4BKL5_9LACO</name>
<organism evidence="9 10">
    <name type="scientific">Lacticaseibacillus suilingensis</name>
    <dbReference type="NCBI Taxonomy" id="2799577"/>
    <lineage>
        <taxon>Bacteria</taxon>
        <taxon>Bacillati</taxon>
        <taxon>Bacillota</taxon>
        <taxon>Bacilli</taxon>
        <taxon>Lactobacillales</taxon>
        <taxon>Lactobacillaceae</taxon>
        <taxon>Lacticaseibacillus</taxon>
    </lineage>
</organism>
<dbReference type="Gene3D" id="1.10.3720.10">
    <property type="entry name" value="MetI-like"/>
    <property type="match status" value="1"/>
</dbReference>
<feature type="transmembrane region" description="Helical" evidence="7">
    <location>
        <begin position="213"/>
        <end position="235"/>
    </location>
</feature>
<feature type="domain" description="ABC transmembrane type-1" evidence="8">
    <location>
        <begin position="52"/>
        <end position="232"/>
    </location>
</feature>
<keyword evidence="6 7" id="KW-0472">Membrane</keyword>
<keyword evidence="5 7" id="KW-1133">Transmembrane helix</keyword>
<protein>
    <submittedName>
        <fullName evidence="9">ABC transporter permease</fullName>
    </submittedName>
</protein>
<comment type="caution">
    <text evidence="9">The sequence shown here is derived from an EMBL/GenBank/DDBJ whole genome shotgun (WGS) entry which is preliminary data.</text>
</comment>
<evidence type="ECO:0000256" key="5">
    <source>
        <dbReference type="ARBA" id="ARBA00022989"/>
    </source>
</evidence>
<evidence type="ECO:0000256" key="2">
    <source>
        <dbReference type="ARBA" id="ARBA00022448"/>
    </source>
</evidence>
<dbReference type="PANTHER" id="PTHR30151">
    <property type="entry name" value="ALKANE SULFONATE ABC TRANSPORTER-RELATED, MEMBRANE SUBUNIT"/>
    <property type="match status" value="1"/>
</dbReference>
<evidence type="ECO:0000256" key="4">
    <source>
        <dbReference type="ARBA" id="ARBA00022692"/>
    </source>
</evidence>
<accession>A0ABW4BKL5</accession>
<gene>
    <name evidence="9" type="ORF">ACFQ41_12060</name>
</gene>
<evidence type="ECO:0000259" key="8">
    <source>
        <dbReference type="PROSITE" id="PS50928"/>
    </source>
</evidence>
<keyword evidence="4 7" id="KW-0812">Transmembrane</keyword>
<dbReference type="SUPFAM" id="SSF161098">
    <property type="entry name" value="MetI-like"/>
    <property type="match status" value="1"/>
</dbReference>
<keyword evidence="3" id="KW-1003">Cell membrane</keyword>
<evidence type="ECO:0000256" key="3">
    <source>
        <dbReference type="ARBA" id="ARBA00022475"/>
    </source>
</evidence>
<feature type="transmembrane region" description="Helical" evidence="7">
    <location>
        <begin position="118"/>
        <end position="137"/>
    </location>
</feature>